<evidence type="ECO:0000256" key="1">
    <source>
        <dbReference type="SAM" id="Phobius"/>
    </source>
</evidence>
<keyword evidence="1" id="KW-0812">Transmembrane</keyword>
<accession>A0AAD3SUY2</accession>
<comment type="caution">
    <text evidence="2">The sequence shown here is derived from an EMBL/GenBank/DDBJ whole genome shotgun (WGS) entry which is preliminary data.</text>
</comment>
<dbReference type="EMBL" id="BSYO01000019">
    <property type="protein sequence ID" value="GMH18528.1"/>
    <property type="molecule type" value="Genomic_DNA"/>
</dbReference>
<keyword evidence="3" id="KW-1185">Reference proteome</keyword>
<sequence>MILSVAVVGCWMQLLMPTSPADYSSALDSWAWAVAFNLDLCGMAYAILRMWSAVSSVLPVPVLFWVMLLFGIAASDVGGAVKPFYAAVTVLPLVFDTLTLLLIFAEAAPCCPYCPAADFSMLVPMLNFLVAVSSSVAVEDDHKVMLKAHGWLEDPLGRNADELLSCFLLLLCLLKIFHADVFSCCWLGLSWMWMLDILIPIWCLGCMDVGRQCDEEAG</sequence>
<proteinExistence type="predicted"/>
<gene>
    <name evidence="2" type="ORF">Nepgr_020369</name>
</gene>
<feature type="transmembrane region" description="Helical" evidence="1">
    <location>
        <begin position="60"/>
        <end position="78"/>
    </location>
</feature>
<keyword evidence="1" id="KW-1133">Transmembrane helix</keyword>
<organism evidence="2 3">
    <name type="scientific">Nepenthes gracilis</name>
    <name type="common">Slender pitcher plant</name>
    <dbReference type="NCBI Taxonomy" id="150966"/>
    <lineage>
        <taxon>Eukaryota</taxon>
        <taxon>Viridiplantae</taxon>
        <taxon>Streptophyta</taxon>
        <taxon>Embryophyta</taxon>
        <taxon>Tracheophyta</taxon>
        <taxon>Spermatophyta</taxon>
        <taxon>Magnoliopsida</taxon>
        <taxon>eudicotyledons</taxon>
        <taxon>Gunneridae</taxon>
        <taxon>Pentapetalae</taxon>
        <taxon>Caryophyllales</taxon>
        <taxon>Nepenthaceae</taxon>
        <taxon>Nepenthes</taxon>
    </lineage>
</organism>
<keyword evidence="1" id="KW-0472">Membrane</keyword>
<evidence type="ECO:0000313" key="3">
    <source>
        <dbReference type="Proteomes" id="UP001279734"/>
    </source>
</evidence>
<feature type="transmembrane region" description="Helical" evidence="1">
    <location>
        <begin position="167"/>
        <end position="189"/>
    </location>
</feature>
<evidence type="ECO:0000313" key="2">
    <source>
        <dbReference type="EMBL" id="GMH18528.1"/>
    </source>
</evidence>
<protein>
    <submittedName>
        <fullName evidence="2">Uncharacterized protein</fullName>
    </submittedName>
</protein>
<reference evidence="2" key="1">
    <citation type="submission" date="2023-05" db="EMBL/GenBank/DDBJ databases">
        <title>Nepenthes gracilis genome sequencing.</title>
        <authorList>
            <person name="Fukushima K."/>
        </authorList>
    </citation>
    <scope>NUCLEOTIDE SEQUENCE</scope>
    <source>
        <strain evidence="2">SING2019-196</strain>
    </source>
</reference>
<feature type="transmembrane region" description="Helical" evidence="1">
    <location>
        <begin position="84"/>
        <end position="104"/>
    </location>
</feature>
<dbReference type="AlphaFoldDB" id="A0AAD3SUY2"/>
<name>A0AAD3SUY2_NEPGR</name>
<feature type="transmembrane region" description="Helical" evidence="1">
    <location>
        <begin position="116"/>
        <end position="138"/>
    </location>
</feature>
<dbReference type="Proteomes" id="UP001279734">
    <property type="component" value="Unassembled WGS sequence"/>
</dbReference>